<proteinExistence type="predicted"/>
<evidence type="ECO:0000313" key="1">
    <source>
        <dbReference type="EMBL" id="EEH13379.1"/>
    </source>
</evidence>
<organism evidence="1 2">
    <name type="scientific">Brucella ceti str. Cudo</name>
    <dbReference type="NCBI Taxonomy" id="595497"/>
    <lineage>
        <taxon>Bacteria</taxon>
        <taxon>Pseudomonadati</taxon>
        <taxon>Pseudomonadota</taxon>
        <taxon>Alphaproteobacteria</taxon>
        <taxon>Hyphomicrobiales</taxon>
        <taxon>Brucellaceae</taxon>
        <taxon>Brucella/Ochrobactrum group</taxon>
        <taxon>Brucella</taxon>
    </lineage>
</organism>
<sequence length="150" mass="16751">MFLKGFIKKDGSLTLLVFQSEPQGHELSSPSGEFSRGGIVQKGRIAMRGFPVAFARCDMKRDVKWFSARLAKKRMRASLAIMISSLRACLRHLVGQGACLVNTGAIVPSGNFAENSICGVDFLTGLRYADFIQKRFVFLTWMAFQVPRKR</sequence>
<dbReference type="AlphaFoldDB" id="C0G8W5"/>
<gene>
    <name evidence="1" type="ORF">BCETI_6000309</name>
</gene>
<evidence type="ECO:0000313" key="2">
    <source>
        <dbReference type="Proteomes" id="UP000003678"/>
    </source>
</evidence>
<accession>C0G8W5</accession>
<dbReference type="Proteomes" id="UP000003678">
    <property type="component" value="Unassembled WGS sequence"/>
</dbReference>
<name>C0G8W5_9HYPH</name>
<comment type="caution">
    <text evidence="1">The sequence shown here is derived from an EMBL/GenBank/DDBJ whole genome shotgun (WGS) entry which is preliminary data.</text>
</comment>
<dbReference type="EMBL" id="ACJD01000006">
    <property type="protein sequence ID" value="EEH13379.1"/>
    <property type="molecule type" value="Genomic_DNA"/>
</dbReference>
<protein>
    <submittedName>
        <fullName evidence="1">Uncharacterized protein</fullName>
    </submittedName>
</protein>
<reference evidence="1 2" key="1">
    <citation type="submission" date="2009-03" db="EMBL/GenBank/DDBJ databases">
        <authorList>
            <person name="Setubal J.C."/>
            <person name="Boyle S."/>
            <person name="Crasta O.R."/>
            <person name="Gillespie J.J."/>
            <person name="Kenyon R.W."/>
            <person name="Lu J."/>
            <person name="Mane S."/>
            <person name="Nagrani S."/>
            <person name="Shallom J.M."/>
            <person name="Shallom S."/>
            <person name="Shukla M."/>
            <person name="Snyder E.E."/>
            <person name="Sobral B.W."/>
            <person name="Wattam A.R."/>
            <person name="Will R."/>
            <person name="Williams K."/>
            <person name="Yoo H."/>
            <person name="Bruce D.H."/>
            <person name="Detter C."/>
            <person name="Munk C."/>
            <person name="Brettin T.S."/>
            <person name="Ficht T."/>
        </authorList>
    </citation>
    <scope>NUCLEOTIDE SEQUENCE [LARGE SCALE GENOMIC DNA]</scope>
    <source>
        <strain evidence="1 2">Cudo</strain>
    </source>
</reference>